<keyword evidence="4" id="KW-0819">tRNA processing</keyword>
<feature type="compositionally biased region" description="Basic and acidic residues" evidence="6">
    <location>
        <begin position="298"/>
        <end position="328"/>
    </location>
</feature>
<evidence type="ECO:0000256" key="3">
    <source>
        <dbReference type="ARBA" id="ARBA00012787"/>
    </source>
</evidence>
<accession>A0AAV5REL6</accession>
<dbReference type="Gene3D" id="3.30.2350.10">
    <property type="entry name" value="Pseudouridine synthase"/>
    <property type="match status" value="1"/>
</dbReference>
<dbReference type="Pfam" id="PF01509">
    <property type="entry name" value="TruB_N"/>
    <property type="match status" value="1"/>
</dbReference>
<dbReference type="SUPFAM" id="SSF55120">
    <property type="entry name" value="Pseudouridine synthase"/>
    <property type="match status" value="1"/>
</dbReference>
<dbReference type="PANTHER" id="PTHR13767">
    <property type="entry name" value="TRNA-PSEUDOURIDINE SYNTHASE"/>
    <property type="match status" value="1"/>
</dbReference>
<evidence type="ECO:0000256" key="6">
    <source>
        <dbReference type="SAM" id="MobiDB-lite"/>
    </source>
</evidence>
<dbReference type="GO" id="GO:0006400">
    <property type="term" value="P:tRNA modification"/>
    <property type="evidence" value="ECO:0007669"/>
    <property type="project" value="TreeGrafter"/>
</dbReference>
<keyword evidence="5" id="KW-0413">Isomerase</keyword>
<evidence type="ECO:0000256" key="5">
    <source>
        <dbReference type="ARBA" id="ARBA00023235"/>
    </source>
</evidence>
<evidence type="ECO:0000313" key="9">
    <source>
        <dbReference type="Proteomes" id="UP001362899"/>
    </source>
</evidence>
<comment type="catalytic activity">
    <reaction evidence="1">
        <text>a uridine in mRNA = a pseudouridine in mRNA</text>
        <dbReference type="Rhea" id="RHEA:56644"/>
        <dbReference type="Rhea" id="RHEA-COMP:14658"/>
        <dbReference type="Rhea" id="RHEA-COMP:14659"/>
        <dbReference type="ChEBI" id="CHEBI:65314"/>
        <dbReference type="ChEBI" id="CHEBI:65315"/>
    </reaction>
</comment>
<dbReference type="GO" id="GO:0160148">
    <property type="term" value="F:tRNA pseudouridine(55) synthase activity"/>
    <property type="evidence" value="ECO:0007669"/>
    <property type="project" value="UniProtKB-EC"/>
</dbReference>
<dbReference type="HAMAP" id="MF_01080">
    <property type="entry name" value="TruB_bact"/>
    <property type="match status" value="1"/>
</dbReference>
<dbReference type="PANTHER" id="PTHR13767:SF2">
    <property type="entry name" value="PSEUDOURIDYLATE SYNTHASE TRUB1"/>
    <property type="match status" value="1"/>
</dbReference>
<dbReference type="InterPro" id="IPR014780">
    <property type="entry name" value="tRNA_psdUridine_synth_TruB"/>
</dbReference>
<dbReference type="InterPro" id="IPR002501">
    <property type="entry name" value="PsdUridine_synth_N"/>
</dbReference>
<evidence type="ECO:0000256" key="4">
    <source>
        <dbReference type="ARBA" id="ARBA00022694"/>
    </source>
</evidence>
<proteinExistence type="inferred from homology"/>
<dbReference type="EC" id="5.4.99.25" evidence="3"/>
<organism evidence="8 9">
    <name type="scientific">Starmerella bacillaris</name>
    <name type="common">Yeast</name>
    <name type="synonym">Candida zemplinina</name>
    <dbReference type="NCBI Taxonomy" id="1247836"/>
    <lineage>
        <taxon>Eukaryota</taxon>
        <taxon>Fungi</taxon>
        <taxon>Dikarya</taxon>
        <taxon>Ascomycota</taxon>
        <taxon>Saccharomycotina</taxon>
        <taxon>Dipodascomycetes</taxon>
        <taxon>Dipodascales</taxon>
        <taxon>Trichomonascaceae</taxon>
        <taxon>Starmerella</taxon>
    </lineage>
</organism>
<name>A0AAV5REL6_STABA</name>
<dbReference type="NCBIfam" id="TIGR00431">
    <property type="entry name" value="TruB"/>
    <property type="match status" value="1"/>
</dbReference>
<comment type="caution">
    <text evidence="8">The sequence shown here is derived from an EMBL/GenBank/DDBJ whole genome shotgun (WGS) entry which is preliminary data.</text>
</comment>
<evidence type="ECO:0000259" key="7">
    <source>
        <dbReference type="Pfam" id="PF01509"/>
    </source>
</evidence>
<feature type="region of interest" description="Disordered" evidence="6">
    <location>
        <begin position="298"/>
        <end position="343"/>
    </location>
</feature>
<gene>
    <name evidence="8" type="ORF">DASB73_006250</name>
</gene>
<evidence type="ECO:0000256" key="1">
    <source>
        <dbReference type="ARBA" id="ARBA00001166"/>
    </source>
</evidence>
<keyword evidence="9" id="KW-1185">Reference proteome</keyword>
<dbReference type="InterPro" id="IPR020103">
    <property type="entry name" value="PsdUridine_synth_cat_dom_sf"/>
</dbReference>
<evidence type="ECO:0000313" key="8">
    <source>
        <dbReference type="EMBL" id="GMM49667.1"/>
    </source>
</evidence>
<evidence type="ECO:0000256" key="2">
    <source>
        <dbReference type="ARBA" id="ARBA00008999"/>
    </source>
</evidence>
<dbReference type="EMBL" id="BTGC01000003">
    <property type="protein sequence ID" value="GMM49667.1"/>
    <property type="molecule type" value="Genomic_DNA"/>
</dbReference>
<dbReference type="Proteomes" id="UP001362899">
    <property type="component" value="Unassembled WGS sequence"/>
</dbReference>
<comment type="similarity">
    <text evidence="2">Belongs to the pseudouridine synthase TruB family.</text>
</comment>
<dbReference type="AlphaFoldDB" id="A0AAV5REL6"/>
<reference evidence="8 9" key="1">
    <citation type="journal article" date="2023" name="Elife">
        <title>Identification of key yeast species and microbe-microbe interactions impacting larval growth of Drosophila in the wild.</title>
        <authorList>
            <person name="Mure A."/>
            <person name="Sugiura Y."/>
            <person name="Maeda R."/>
            <person name="Honda K."/>
            <person name="Sakurai N."/>
            <person name="Takahashi Y."/>
            <person name="Watada M."/>
            <person name="Katoh T."/>
            <person name="Gotoh A."/>
            <person name="Gotoh Y."/>
            <person name="Taniguchi I."/>
            <person name="Nakamura K."/>
            <person name="Hayashi T."/>
            <person name="Katayama T."/>
            <person name="Uemura T."/>
            <person name="Hattori Y."/>
        </authorList>
    </citation>
    <scope>NUCLEOTIDE SEQUENCE [LARGE SCALE GENOMIC DNA]</scope>
    <source>
        <strain evidence="8 9">SB-73</strain>
    </source>
</reference>
<feature type="domain" description="Pseudouridine synthase II N-terminal" evidence="7">
    <location>
        <begin position="42"/>
        <end position="177"/>
    </location>
</feature>
<sequence length="343" mass="38447">MNGVFAIHKPLGITSQDAVATLKRIFINAGFSSEQKDSKRRRNRNALKVGHGGTLDPLAEGTIVIGVGTGTKELTKYLGNCEKIYTAEAFLGASTTTYDSEGEVLEYGSIDPHSIKMEDLDAVLSMFRGDITQYPPIYSALKVNGIPLYTYARENKPLPRDIEPRECTVKYLQRGDLDLGDYTLPSPVTSIENRKFAETVQKRKISEPPTVQPPFKGAKLKLNFEVSSGTYIRSLIKDIGDELNTKAHMSKLVRDRQGKWEIGKNVLPLSFFSKPKDYWWPVLQTIFKEGPDRVLEDEYLNDKVETSEPKDLKKDDTETPEIPSEKPSEGVQKNEAADIVEEK</sequence>
<dbReference type="GO" id="GO:1990481">
    <property type="term" value="P:mRNA pseudouridine synthesis"/>
    <property type="evidence" value="ECO:0007669"/>
    <property type="project" value="TreeGrafter"/>
</dbReference>
<dbReference type="GO" id="GO:0005634">
    <property type="term" value="C:nucleus"/>
    <property type="evidence" value="ECO:0007669"/>
    <property type="project" value="TreeGrafter"/>
</dbReference>
<dbReference type="GO" id="GO:0003723">
    <property type="term" value="F:RNA binding"/>
    <property type="evidence" value="ECO:0007669"/>
    <property type="project" value="InterPro"/>
</dbReference>
<protein>
    <recommendedName>
        <fullName evidence="3">tRNA pseudouridine(55) synthase</fullName>
        <ecNumber evidence="3">5.4.99.25</ecNumber>
    </recommendedName>
</protein>